<dbReference type="InterPro" id="IPR037066">
    <property type="entry name" value="Plug_dom_sf"/>
</dbReference>
<feature type="signal peptide" evidence="13">
    <location>
        <begin position="1"/>
        <end position="24"/>
    </location>
</feature>
<gene>
    <name evidence="16" type="ORF">RED65_07724</name>
</gene>
<sequence length="656" mass="73500">MLQKLTTHAAIGFVLLAAFQYVSAQPNPDNVMDSGLFDLSLNQLADIRVSVASMDDERIVLTPAITTSYSIQDMRSLGFSNLEEVLSFVPGIMVQDSAIGTKAIMIRGVVEAFNQKVLFLLDGVPYWQASHGGIPLLGLPLEYLDRIEIIRGPGAVFYGSNASSGVVNIITNDHAQSSMTASIGADNGIAGYHHAKLGNASISFGFHEEKQQAFSAEFNNRPVPSFYPSDTPSDTEFDKQTHSRSIWLELNNQHWHSSIHYFSSENDGLAASASTINQSEMQYTGTLFHMEYHHEYALGKGNSYFDINNYYLAIPTDNLISFGESGTQGFAHGGHDNNRFRLGHQVSSALSDSFNLLNGFEVEHRSTGQYRNTDEAGNIASVSMASQSVNEYSLYSQVDKQWNKTRLLGGFRFVSNETSGEIFLPRVSLVQSISSEQSLKLLYSSAFNSPTFIQQYINIPPNVVQGDSTLKPEEIRTLEAAYSIQNQQHLFEVSVYTLETDNFIYRTVNQGGAAIYANTSSFTRQGLDISYRYAQKQYQWFANSAWIKQGNQTHDEDPTALFAPRWTLNMGLQYIHRHWDYGISLRHISERDTAKSLNIVNLQAQYQIGSISYRFIAKNLLSAEMKHPDIQNFQSDQLIQNGPDSAHFNFQIRYQF</sequence>
<evidence type="ECO:0000256" key="3">
    <source>
        <dbReference type="ARBA" id="ARBA00022448"/>
    </source>
</evidence>
<dbReference type="PANTHER" id="PTHR30069:SF29">
    <property type="entry name" value="HEMOGLOBIN AND HEMOGLOBIN-HAPTOGLOBIN-BINDING PROTEIN 1-RELATED"/>
    <property type="match status" value="1"/>
</dbReference>
<dbReference type="Proteomes" id="UP000004263">
    <property type="component" value="Unassembled WGS sequence"/>
</dbReference>
<evidence type="ECO:0000256" key="6">
    <source>
        <dbReference type="ARBA" id="ARBA00022729"/>
    </source>
</evidence>
<evidence type="ECO:0000256" key="7">
    <source>
        <dbReference type="ARBA" id="ARBA00023077"/>
    </source>
</evidence>
<keyword evidence="4 11" id="KW-1134">Transmembrane beta strand</keyword>
<protein>
    <submittedName>
        <fullName evidence="16">Outer membrane receptor for ferrienterochelin and colicins</fullName>
    </submittedName>
</protein>
<organism evidence="16 17">
    <name type="scientific">Bermanella marisrubri</name>
    <dbReference type="NCBI Taxonomy" id="207949"/>
    <lineage>
        <taxon>Bacteria</taxon>
        <taxon>Pseudomonadati</taxon>
        <taxon>Pseudomonadota</taxon>
        <taxon>Gammaproteobacteria</taxon>
        <taxon>Oceanospirillales</taxon>
        <taxon>Oceanospirillaceae</taxon>
        <taxon>Bermanella</taxon>
    </lineage>
</organism>
<evidence type="ECO:0000313" key="17">
    <source>
        <dbReference type="Proteomes" id="UP000004263"/>
    </source>
</evidence>
<dbReference type="GO" id="GO:0009279">
    <property type="term" value="C:cell outer membrane"/>
    <property type="evidence" value="ECO:0007669"/>
    <property type="project" value="UniProtKB-SubCell"/>
</dbReference>
<dbReference type="Gene3D" id="2.170.130.10">
    <property type="entry name" value="TonB-dependent receptor, plug domain"/>
    <property type="match status" value="1"/>
</dbReference>
<proteinExistence type="inferred from homology"/>
<comment type="subcellular location">
    <subcellularLocation>
        <location evidence="1 11">Cell outer membrane</location>
        <topology evidence="1 11">Multi-pass membrane protein</topology>
    </subcellularLocation>
</comment>
<keyword evidence="7 12" id="KW-0798">TonB box</keyword>
<evidence type="ECO:0000256" key="11">
    <source>
        <dbReference type="PROSITE-ProRule" id="PRU01360"/>
    </source>
</evidence>
<evidence type="ECO:0000259" key="14">
    <source>
        <dbReference type="Pfam" id="PF00593"/>
    </source>
</evidence>
<name>Q1MYY5_9GAMM</name>
<dbReference type="AlphaFoldDB" id="Q1MYY5"/>
<keyword evidence="9 16" id="KW-0675">Receptor</keyword>
<evidence type="ECO:0000256" key="4">
    <source>
        <dbReference type="ARBA" id="ARBA00022452"/>
    </source>
</evidence>
<dbReference type="HOGENOM" id="CLU_008287_18_0_6"/>
<dbReference type="Pfam" id="PF07715">
    <property type="entry name" value="Plug"/>
    <property type="match status" value="1"/>
</dbReference>
<dbReference type="SUPFAM" id="SSF56935">
    <property type="entry name" value="Porins"/>
    <property type="match status" value="1"/>
</dbReference>
<dbReference type="InterPro" id="IPR039426">
    <property type="entry name" value="TonB-dep_rcpt-like"/>
</dbReference>
<evidence type="ECO:0000256" key="13">
    <source>
        <dbReference type="SAM" id="SignalP"/>
    </source>
</evidence>
<evidence type="ECO:0000256" key="1">
    <source>
        <dbReference type="ARBA" id="ARBA00004571"/>
    </source>
</evidence>
<comment type="caution">
    <text evidence="16">The sequence shown here is derived from an EMBL/GenBank/DDBJ whole genome shotgun (WGS) entry which is preliminary data.</text>
</comment>
<reference evidence="16 17" key="1">
    <citation type="submission" date="2006-03" db="EMBL/GenBank/DDBJ databases">
        <authorList>
            <person name="Pinhassi J."/>
            <person name="Pedros-Alio C."/>
            <person name="Ferriera S."/>
            <person name="Johnson J."/>
            <person name="Kravitz S."/>
            <person name="Halpern A."/>
            <person name="Remington K."/>
            <person name="Beeson K."/>
            <person name="Tran B."/>
            <person name="Rogers Y.-H."/>
            <person name="Friedman R."/>
            <person name="Venter J.C."/>
        </authorList>
    </citation>
    <scope>NUCLEOTIDE SEQUENCE [LARGE SCALE GENOMIC DNA]</scope>
    <source>
        <strain evidence="16 17">RED65</strain>
    </source>
</reference>
<keyword evidence="17" id="KW-1185">Reference proteome</keyword>
<dbReference type="Pfam" id="PF00593">
    <property type="entry name" value="TonB_dep_Rec_b-barrel"/>
    <property type="match status" value="1"/>
</dbReference>
<keyword evidence="6 13" id="KW-0732">Signal</keyword>
<keyword evidence="5 11" id="KW-0812">Transmembrane</keyword>
<dbReference type="STRING" id="207949.RED65_07724"/>
<dbReference type="RefSeq" id="WP_007018897.1">
    <property type="nucleotide sequence ID" value="NZ_CH724119.1"/>
</dbReference>
<feature type="chain" id="PRO_5004194444" evidence="13">
    <location>
        <begin position="25"/>
        <end position="656"/>
    </location>
</feature>
<evidence type="ECO:0000259" key="15">
    <source>
        <dbReference type="Pfam" id="PF07715"/>
    </source>
</evidence>
<dbReference type="InterPro" id="IPR000531">
    <property type="entry name" value="Beta-barrel_TonB"/>
</dbReference>
<evidence type="ECO:0000256" key="8">
    <source>
        <dbReference type="ARBA" id="ARBA00023136"/>
    </source>
</evidence>
<dbReference type="EMBL" id="AAQH01000022">
    <property type="protein sequence ID" value="EAT11156.1"/>
    <property type="molecule type" value="Genomic_DNA"/>
</dbReference>
<evidence type="ECO:0000313" key="16">
    <source>
        <dbReference type="EMBL" id="EAT11156.1"/>
    </source>
</evidence>
<evidence type="ECO:0000256" key="10">
    <source>
        <dbReference type="ARBA" id="ARBA00023237"/>
    </source>
</evidence>
<dbReference type="InterPro" id="IPR036942">
    <property type="entry name" value="Beta-barrel_TonB_sf"/>
</dbReference>
<dbReference type="GO" id="GO:0044718">
    <property type="term" value="P:siderophore transmembrane transport"/>
    <property type="evidence" value="ECO:0007669"/>
    <property type="project" value="TreeGrafter"/>
</dbReference>
<keyword evidence="3 11" id="KW-0813">Transport</keyword>
<dbReference type="InterPro" id="IPR012910">
    <property type="entry name" value="Plug_dom"/>
</dbReference>
<comment type="similarity">
    <text evidence="2">Belongs to the TonB-dependent receptor family. Hemoglobin/haptoglobin binding protein subfamily.</text>
</comment>
<dbReference type="PANTHER" id="PTHR30069">
    <property type="entry name" value="TONB-DEPENDENT OUTER MEMBRANE RECEPTOR"/>
    <property type="match status" value="1"/>
</dbReference>
<accession>Q1MYY5</accession>
<dbReference type="OrthoDB" id="9764669at2"/>
<keyword evidence="8 11" id="KW-0472">Membrane</keyword>
<feature type="domain" description="TonB-dependent receptor plug" evidence="15">
    <location>
        <begin position="62"/>
        <end position="166"/>
    </location>
</feature>
<dbReference type="GO" id="GO:0015344">
    <property type="term" value="F:siderophore uptake transmembrane transporter activity"/>
    <property type="evidence" value="ECO:0007669"/>
    <property type="project" value="TreeGrafter"/>
</dbReference>
<evidence type="ECO:0000256" key="9">
    <source>
        <dbReference type="ARBA" id="ARBA00023170"/>
    </source>
</evidence>
<evidence type="ECO:0000256" key="12">
    <source>
        <dbReference type="RuleBase" id="RU003357"/>
    </source>
</evidence>
<keyword evidence="10 11" id="KW-0998">Cell outer membrane</keyword>
<dbReference type="PROSITE" id="PS52016">
    <property type="entry name" value="TONB_DEPENDENT_REC_3"/>
    <property type="match status" value="1"/>
</dbReference>
<feature type="domain" description="TonB-dependent receptor-like beta-barrel" evidence="14">
    <location>
        <begin position="256"/>
        <end position="609"/>
    </location>
</feature>
<dbReference type="Gene3D" id="2.40.170.20">
    <property type="entry name" value="TonB-dependent receptor, beta-barrel domain"/>
    <property type="match status" value="1"/>
</dbReference>
<evidence type="ECO:0000256" key="5">
    <source>
        <dbReference type="ARBA" id="ARBA00022692"/>
    </source>
</evidence>
<evidence type="ECO:0000256" key="2">
    <source>
        <dbReference type="ARBA" id="ARBA00008143"/>
    </source>
</evidence>